<dbReference type="eggNOG" id="ENOG502QVS0">
    <property type="taxonomic scope" value="Eukaryota"/>
</dbReference>
<protein>
    <submittedName>
        <fullName evidence="2">Uncharacterized protein</fullName>
    </submittedName>
</protein>
<name>K0R7F4_THAOC</name>
<feature type="non-terminal residue" evidence="2">
    <location>
        <position position="105"/>
    </location>
</feature>
<sequence length="105" mass="11050">MVATIGDDGTVNNPKGEIAMTMKLSIALLLIAIASSKTTVVAERELQFQWTVESNLTDAGAGDGDTPETPTEPTTNAGTAPDAQYHDESWGDLPVEIKAAYEARG</sequence>
<organism evidence="2 3">
    <name type="scientific">Thalassiosira oceanica</name>
    <name type="common">Marine diatom</name>
    <dbReference type="NCBI Taxonomy" id="159749"/>
    <lineage>
        <taxon>Eukaryota</taxon>
        <taxon>Sar</taxon>
        <taxon>Stramenopiles</taxon>
        <taxon>Ochrophyta</taxon>
        <taxon>Bacillariophyta</taxon>
        <taxon>Coscinodiscophyceae</taxon>
        <taxon>Thalassiosirophycidae</taxon>
        <taxon>Thalassiosirales</taxon>
        <taxon>Thalassiosiraceae</taxon>
        <taxon>Thalassiosira</taxon>
    </lineage>
</organism>
<proteinExistence type="predicted"/>
<evidence type="ECO:0000313" key="3">
    <source>
        <dbReference type="Proteomes" id="UP000266841"/>
    </source>
</evidence>
<comment type="caution">
    <text evidence="2">The sequence shown here is derived from an EMBL/GenBank/DDBJ whole genome shotgun (WGS) entry which is preliminary data.</text>
</comment>
<feature type="compositionally biased region" description="Low complexity" evidence="1">
    <location>
        <begin position="67"/>
        <end position="81"/>
    </location>
</feature>
<feature type="region of interest" description="Disordered" evidence="1">
    <location>
        <begin position="55"/>
        <end position="91"/>
    </location>
</feature>
<dbReference type="AlphaFoldDB" id="K0R7F4"/>
<gene>
    <name evidence="2" type="ORF">THAOC_32324</name>
</gene>
<dbReference type="EMBL" id="AGNL01045372">
    <property type="protein sequence ID" value="EJK48845.1"/>
    <property type="molecule type" value="Genomic_DNA"/>
</dbReference>
<evidence type="ECO:0000256" key="1">
    <source>
        <dbReference type="SAM" id="MobiDB-lite"/>
    </source>
</evidence>
<dbReference type="Proteomes" id="UP000266841">
    <property type="component" value="Unassembled WGS sequence"/>
</dbReference>
<reference evidence="2 3" key="1">
    <citation type="journal article" date="2012" name="Genome Biol.">
        <title>Genome and low-iron response of an oceanic diatom adapted to chronic iron limitation.</title>
        <authorList>
            <person name="Lommer M."/>
            <person name="Specht M."/>
            <person name="Roy A.S."/>
            <person name="Kraemer L."/>
            <person name="Andreson R."/>
            <person name="Gutowska M.A."/>
            <person name="Wolf J."/>
            <person name="Bergner S.V."/>
            <person name="Schilhabel M.B."/>
            <person name="Klostermeier U.C."/>
            <person name="Beiko R.G."/>
            <person name="Rosenstiel P."/>
            <person name="Hippler M."/>
            <person name="Laroche J."/>
        </authorList>
    </citation>
    <scope>NUCLEOTIDE SEQUENCE [LARGE SCALE GENOMIC DNA]</scope>
    <source>
        <strain evidence="2 3">CCMP1005</strain>
    </source>
</reference>
<evidence type="ECO:0000313" key="2">
    <source>
        <dbReference type="EMBL" id="EJK48845.1"/>
    </source>
</evidence>
<accession>K0R7F4</accession>
<keyword evidence="3" id="KW-1185">Reference proteome</keyword>